<evidence type="ECO:0000313" key="5">
    <source>
        <dbReference type="EMBL" id="QMW05857.1"/>
    </source>
</evidence>
<name>A0A7G5H415_9BACT</name>
<evidence type="ECO:0000313" key="6">
    <source>
        <dbReference type="Proteomes" id="UP000515369"/>
    </source>
</evidence>
<dbReference type="GO" id="GO:0000287">
    <property type="term" value="F:magnesium ion binding"/>
    <property type="evidence" value="ECO:0007669"/>
    <property type="project" value="InterPro"/>
</dbReference>
<dbReference type="PANTHER" id="PTHR12215">
    <property type="entry name" value="PHOSPHOPANTETHEINE TRANSFERASE"/>
    <property type="match status" value="1"/>
</dbReference>
<reference evidence="5 6" key="1">
    <citation type="submission" date="2020-07" db="EMBL/GenBank/DDBJ databases">
        <title>Spirosoma foliorum sp. nov., isolated from the leaves on the Nejang mountain Korea, Republic of.</title>
        <authorList>
            <person name="Ho H."/>
            <person name="Lee Y.-J."/>
            <person name="Nurcahyanto D.-A."/>
            <person name="Kim S.-G."/>
        </authorList>
    </citation>
    <scope>NUCLEOTIDE SEQUENCE [LARGE SCALE GENOMIC DNA]</scope>
    <source>
        <strain evidence="5 6">PL0136</strain>
    </source>
</reference>
<dbReference type="KEGG" id="sfol:H3H32_13650"/>
<keyword evidence="6" id="KW-1185">Reference proteome</keyword>
<dbReference type="EMBL" id="CP059732">
    <property type="protein sequence ID" value="QMW05857.1"/>
    <property type="molecule type" value="Genomic_DNA"/>
</dbReference>
<feature type="domain" description="4'-phosphopantetheinyl transferase" evidence="3">
    <location>
        <begin position="125"/>
        <end position="225"/>
    </location>
</feature>
<dbReference type="GO" id="GO:0008897">
    <property type="term" value="F:holo-[acyl-carrier-protein] synthase activity"/>
    <property type="evidence" value="ECO:0007669"/>
    <property type="project" value="InterPro"/>
</dbReference>
<dbReference type="InterPro" id="IPR055066">
    <property type="entry name" value="AASDHPPT_N"/>
</dbReference>
<protein>
    <submittedName>
        <fullName evidence="5">4'-phosphopantetheinyl transferase superfamily protein</fullName>
    </submittedName>
</protein>
<proteinExistence type="inferred from homology"/>
<dbReference type="AlphaFoldDB" id="A0A7G5H415"/>
<dbReference type="SUPFAM" id="SSF56214">
    <property type="entry name" value="4'-phosphopantetheinyl transferase"/>
    <property type="match status" value="2"/>
</dbReference>
<comment type="similarity">
    <text evidence="1">Belongs to the P-Pant transferase superfamily. Gsp/Sfp/HetI/AcpT family.</text>
</comment>
<feature type="domain" description="4'-phosphopantetheinyl transferase N-terminal" evidence="4">
    <location>
        <begin position="45"/>
        <end position="120"/>
    </location>
</feature>
<dbReference type="InterPro" id="IPR050559">
    <property type="entry name" value="P-Pant_transferase_sf"/>
</dbReference>
<keyword evidence="2 5" id="KW-0808">Transferase</keyword>
<evidence type="ECO:0000259" key="4">
    <source>
        <dbReference type="Pfam" id="PF22624"/>
    </source>
</evidence>
<dbReference type="GO" id="GO:0019878">
    <property type="term" value="P:lysine biosynthetic process via aminoadipic acid"/>
    <property type="evidence" value="ECO:0007669"/>
    <property type="project" value="TreeGrafter"/>
</dbReference>
<evidence type="ECO:0000256" key="1">
    <source>
        <dbReference type="ARBA" id="ARBA00010990"/>
    </source>
</evidence>
<dbReference type="PANTHER" id="PTHR12215:SF10">
    <property type="entry name" value="L-AMINOADIPATE-SEMIALDEHYDE DEHYDROGENASE-PHOSPHOPANTETHEINYL TRANSFERASE"/>
    <property type="match status" value="1"/>
</dbReference>
<dbReference type="RefSeq" id="WP_182463231.1">
    <property type="nucleotide sequence ID" value="NZ_CP059732.1"/>
</dbReference>
<dbReference type="Proteomes" id="UP000515369">
    <property type="component" value="Chromosome"/>
</dbReference>
<dbReference type="InterPro" id="IPR008278">
    <property type="entry name" value="4-PPantetheinyl_Trfase_dom"/>
</dbReference>
<dbReference type="Pfam" id="PF22624">
    <property type="entry name" value="AASDHPPT_N"/>
    <property type="match status" value="1"/>
</dbReference>
<dbReference type="InterPro" id="IPR037143">
    <property type="entry name" value="4-PPantetheinyl_Trfase_dom_sf"/>
</dbReference>
<gene>
    <name evidence="5" type="ORF">H3H32_13650</name>
</gene>
<accession>A0A7G5H415</accession>
<evidence type="ECO:0000259" key="3">
    <source>
        <dbReference type="Pfam" id="PF01648"/>
    </source>
</evidence>
<dbReference type="GO" id="GO:0005829">
    <property type="term" value="C:cytosol"/>
    <property type="evidence" value="ECO:0007669"/>
    <property type="project" value="TreeGrafter"/>
</dbReference>
<dbReference type="Pfam" id="PF01648">
    <property type="entry name" value="ACPS"/>
    <property type="match status" value="1"/>
</dbReference>
<sequence length="249" mass="28491">MPDAFLSSTTLSAVSWQPLSACSYADTVAIFRFYVANAVDYQYPELQDHEVERAQLYHRQEDRLRYIYTRRILRILLGRYVNKRPHELCFIEGINKKPELDDNAGWFMNVSHSGDWIVVAIAKSSVGVDTEWVNPDFTFQDIVPQSFSQQEQEYIEASANRRFAFYDLWTRKEALLKATAKGLDDDFAQVPALVGTYVLESRLIGASGHWVVAGFSICDDYPAAVAYRPINEVPKFYTVDSGLFSHFES</sequence>
<evidence type="ECO:0000256" key="2">
    <source>
        <dbReference type="ARBA" id="ARBA00022679"/>
    </source>
</evidence>
<dbReference type="Gene3D" id="3.90.470.20">
    <property type="entry name" value="4'-phosphopantetheinyl transferase domain"/>
    <property type="match status" value="2"/>
</dbReference>
<organism evidence="5 6">
    <name type="scientific">Spirosoma foliorum</name>
    <dbReference type="NCBI Taxonomy" id="2710596"/>
    <lineage>
        <taxon>Bacteria</taxon>
        <taxon>Pseudomonadati</taxon>
        <taxon>Bacteroidota</taxon>
        <taxon>Cytophagia</taxon>
        <taxon>Cytophagales</taxon>
        <taxon>Cytophagaceae</taxon>
        <taxon>Spirosoma</taxon>
    </lineage>
</organism>